<comment type="caution">
    <text evidence="1">The sequence shown here is derived from an EMBL/GenBank/DDBJ whole genome shotgun (WGS) entry which is preliminary data.</text>
</comment>
<name>A0A5D3YKR8_9PROT</name>
<reference evidence="1 2" key="1">
    <citation type="submission" date="2019-07" db="EMBL/GenBank/DDBJ databases">
        <title>Active sludge and wastewater microbial communities from Klosterneuburg, Austria.</title>
        <authorList>
            <person name="Wagner M."/>
        </authorList>
    </citation>
    <scope>NUCLEOTIDE SEQUENCE [LARGE SCALE GENOMIC DNA]</scope>
    <source>
        <strain evidence="1 2">Nm2</strain>
    </source>
</reference>
<dbReference type="EMBL" id="VNHT01000003">
    <property type="protein sequence ID" value="TYP93247.1"/>
    <property type="molecule type" value="Genomic_DNA"/>
</dbReference>
<evidence type="ECO:0000313" key="2">
    <source>
        <dbReference type="Proteomes" id="UP000324176"/>
    </source>
</evidence>
<dbReference type="Proteomes" id="UP000324176">
    <property type="component" value="Unassembled WGS sequence"/>
</dbReference>
<sequence>MVSCFFKLPDNNFRLNEINQIFVRLISAVAVETLIDFTIESIFSNFCSTQDRFCFILRFDPLALRD</sequence>
<organism evidence="1 2">
    <name type="scientific">Nitrosomonas communis</name>
    <dbReference type="NCBI Taxonomy" id="44574"/>
    <lineage>
        <taxon>Bacteria</taxon>
        <taxon>Pseudomonadati</taxon>
        <taxon>Pseudomonadota</taxon>
        <taxon>Betaproteobacteria</taxon>
        <taxon>Nitrosomonadales</taxon>
        <taxon>Nitrosomonadaceae</taxon>
        <taxon>Nitrosomonas</taxon>
    </lineage>
</organism>
<accession>A0A5D3YKR8</accession>
<dbReference type="AlphaFoldDB" id="A0A5D3YKR8"/>
<protein>
    <submittedName>
        <fullName evidence="1">Uncharacterized protein</fullName>
    </submittedName>
</protein>
<evidence type="ECO:0000313" key="1">
    <source>
        <dbReference type="EMBL" id="TYP93247.1"/>
    </source>
</evidence>
<gene>
    <name evidence="1" type="ORF">BCL69_100357</name>
</gene>
<proteinExistence type="predicted"/>